<evidence type="ECO:0000313" key="20">
    <source>
        <dbReference type="Proteomes" id="UP000036449"/>
    </source>
</evidence>
<dbReference type="InterPro" id="IPR012338">
    <property type="entry name" value="Beta-lactam/transpept-like"/>
</dbReference>
<reference evidence="19 20" key="1">
    <citation type="submission" date="2015-03" db="EMBL/GenBank/DDBJ databases">
        <title>Genome sequencing of Methylobacterium tarhaniae DSM 25844.</title>
        <authorList>
            <person name="Chaudhry V."/>
            <person name="Patil P.B."/>
        </authorList>
    </citation>
    <scope>NUCLEOTIDE SEQUENCE [LARGE SCALE GENOMIC DNA]</scope>
    <source>
        <strain evidence="19 20">DSM 25844</strain>
    </source>
</reference>
<evidence type="ECO:0000313" key="19">
    <source>
        <dbReference type="EMBL" id="KMO43517.1"/>
    </source>
</evidence>
<keyword evidence="6" id="KW-0328">Glycosyltransferase</keyword>
<dbReference type="EMBL" id="LABZ01000046">
    <property type="protein sequence ID" value="KMO43517.1"/>
    <property type="molecule type" value="Genomic_DNA"/>
</dbReference>
<name>A0A0J6TCF4_9HYPH</name>
<evidence type="ECO:0000259" key="17">
    <source>
        <dbReference type="Pfam" id="PF00905"/>
    </source>
</evidence>
<evidence type="ECO:0000256" key="6">
    <source>
        <dbReference type="ARBA" id="ARBA00022676"/>
    </source>
</evidence>
<feature type="region of interest" description="Disordered" evidence="15">
    <location>
        <begin position="1"/>
        <end position="69"/>
    </location>
</feature>
<evidence type="ECO:0000259" key="18">
    <source>
        <dbReference type="Pfam" id="PF00912"/>
    </source>
</evidence>
<dbReference type="SUPFAM" id="SSF53955">
    <property type="entry name" value="Lysozyme-like"/>
    <property type="match status" value="1"/>
</dbReference>
<dbReference type="SUPFAM" id="SSF56601">
    <property type="entry name" value="beta-lactamase/transpeptidase-like"/>
    <property type="match status" value="1"/>
</dbReference>
<dbReference type="Proteomes" id="UP000036449">
    <property type="component" value="Unassembled WGS sequence"/>
</dbReference>
<keyword evidence="5" id="KW-0645">Protease</keyword>
<evidence type="ECO:0000256" key="14">
    <source>
        <dbReference type="ARBA" id="ARBA00049902"/>
    </source>
</evidence>
<keyword evidence="7" id="KW-0808">Transferase</keyword>
<comment type="pathway">
    <text evidence="1">Cell wall biogenesis; peptidoglycan biosynthesis.</text>
</comment>
<evidence type="ECO:0000256" key="9">
    <source>
        <dbReference type="ARBA" id="ARBA00022960"/>
    </source>
</evidence>
<evidence type="ECO:0000256" key="4">
    <source>
        <dbReference type="ARBA" id="ARBA00022645"/>
    </source>
</evidence>
<dbReference type="GO" id="GO:0071555">
    <property type="term" value="P:cell wall organization"/>
    <property type="evidence" value="ECO:0007669"/>
    <property type="project" value="UniProtKB-KW"/>
</dbReference>
<keyword evidence="16" id="KW-1133">Transmembrane helix</keyword>
<dbReference type="NCBIfam" id="TIGR02074">
    <property type="entry name" value="PBP_1a_fam"/>
    <property type="match status" value="1"/>
</dbReference>
<comment type="caution">
    <text evidence="19">The sequence shown here is derived from an EMBL/GenBank/DDBJ whole genome shotgun (WGS) entry which is preliminary data.</text>
</comment>
<dbReference type="InterPro" id="IPR050396">
    <property type="entry name" value="Glycosyltr_51/Transpeptidase"/>
</dbReference>
<keyword evidence="4" id="KW-0121">Carboxypeptidase</keyword>
<dbReference type="RefSeq" id="WP_048450362.1">
    <property type="nucleotide sequence ID" value="NZ_JBNNPJ010000238.1"/>
</dbReference>
<gene>
    <name evidence="19" type="ORF">VQ03_08050</name>
</gene>
<dbReference type="PATRIC" id="fig|1187852.3.peg.5176"/>
<comment type="catalytic activity">
    <reaction evidence="14">
        <text>[GlcNAc-(1-&gt;4)-Mur2Ac(oyl-L-Ala-gamma-D-Glu-L-Lys-D-Ala-D-Ala)](n)-di-trans,octa-cis-undecaprenyl diphosphate + beta-D-GlcNAc-(1-&gt;4)-Mur2Ac(oyl-L-Ala-gamma-D-Glu-L-Lys-D-Ala-D-Ala)-di-trans,octa-cis-undecaprenyl diphosphate = [GlcNAc-(1-&gt;4)-Mur2Ac(oyl-L-Ala-gamma-D-Glu-L-Lys-D-Ala-D-Ala)](n+1)-di-trans,octa-cis-undecaprenyl diphosphate + di-trans,octa-cis-undecaprenyl diphosphate + H(+)</text>
        <dbReference type="Rhea" id="RHEA:23708"/>
        <dbReference type="Rhea" id="RHEA-COMP:9602"/>
        <dbReference type="Rhea" id="RHEA-COMP:9603"/>
        <dbReference type="ChEBI" id="CHEBI:15378"/>
        <dbReference type="ChEBI" id="CHEBI:58405"/>
        <dbReference type="ChEBI" id="CHEBI:60033"/>
        <dbReference type="ChEBI" id="CHEBI:78435"/>
        <dbReference type="EC" id="2.4.99.28"/>
    </reaction>
</comment>
<dbReference type="Pfam" id="PF00912">
    <property type="entry name" value="Transgly"/>
    <property type="match status" value="1"/>
</dbReference>
<evidence type="ECO:0000256" key="10">
    <source>
        <dbReference type="ARBA" id="ARBA00022984"/>
    </source>
</evidence>
<accession>A0A0J6TCF4</accession>
<dbReference type="PANTHER" id="PTHR32282">
    <property type="entry name" value="BINDING PROTEIN TRANSPEPTIDASE, PUTATIVE-RELATED"/>
    <property type="match status" value="1"/>
</dbReference>
<dbReference type="UniPathway" id="UPA00219"/>
<evidence type="ECO:0000256" key="1">
    <source>
        <dbReference type="ARBA" id="ARBA00004752"/>
    </source>
</evidence>
<dbReference type="GO" id="GO:0006508">
    <property type="term" value="P:proteolysis"/>
    <property type="evidence" value="ECO:0007669"/>
    <property type="project" value="UniProtKB-KW"/>
</dbReference>
<proteinExistence type="inferred from homology"/>
<feature type="compositionally biased region" description="Gly residues" evidence="15">
    <location>
        <begin position="36"/>
        <end position="52"/>
    </location>
</feature>
<feature type="compositionally biased region" description="Basic and acidic residues" evidence="15">
    <location>
        <begin position="1"/>
        <end position="17"/>
    </location>
</feature>
<evidence type="ECO:0000256" key="15">
    <source>
        <dbReference type="SAM" id="MobiDB-lite"/>
    </source>
</evidence>
<dbReference type="GO" id="GO:0008360">
    <property type="term" value="P:regulation of cell shape"/>
    <property type="evidence" value="ECO:0007669"/>
    <property type="project" value="UniProtKB-KW"/>
</dbReference>
<dbReference type="Gene3D" id="3.40.710.10">
    <property type="entry name" value="DD-peptidase/beta-lactamase superfamily"/>
    <property type="match status" value="1"/>
</dbReference>
<dbReference type="GO" id="GO:0030288">
    <property type="term" value="C:outer membrane-bounded periplasmic space"/>
    <property type="evidence" value="ECO:0007669"/>
    <property type="project" value="TreeGrafter"/>
</dbReference>
<feature type="region of interest" description="Disordered" evidence="15">
    <location>
        <begin position="677"/>
        <end position="718"/>
    </location>
</feature>
<evidence type="ECO:0000256" key="7">
    <source>
        <dbReference type="ARBA" id="ARBA00022679"/>
    </source>
</evidence>
<keyword evidence="8" id="KW-0378">Hydrolase</keyword>
<keyword evidence="16" id="KW-0472">Membrane</keyword>
<feature type="domain" description="Penicillin-binding protein transpeptidase" evidence="17">
    <location>
        <begin position="388"/>
        <end position="609"/>
    </location>
</feature>
<comment type="similarity">
    <text evidence="3">In the N-terminal section; belongs to the glycosyltransferase 51 family.</text>
</comment>
<keyword evidence="9" id="KW-0133">Cell shape</keyword>
<dbReference type="Gene3D" id="1.10.3810.10">
    <property type="entry name" value="Biosynthetic peptidoglycan transglycosylase-like"/>
    <property type="match status" value="1"/>
</dbReference>
<organism evidence="19 20">
    <name type="scientific">Methylobacterium tarhaniae</name>
    <dbReference type="NCBI Taxonomy" id="1187852"/>
    <lineage>
        <taxon>Bacteria</taxon>
        <taxon>Pseudomonadati</taxon>
        <taxon>Pseudomonadota</taxon>
        <taxon>Alphaproteobacteria</taxon>
        <taxon>Hyphomicrobiales</taxon>
        <taxon>Methylobacteriaceae</taxon>
        <taxon>Methylobacterium</taxon>
    </lineage>
</organism>
<comment type="catalytic activity">
    <reaction evidence="13">
        <text>Preferential cleavage: (Ac)2-L-Lys-D-Ala-|-D-Ala. Also transpeptidation of peptidyl-alanyl moieties that are N-acyl substituents of D-alanine.</text>
        <dbReference type="EC" id="3.4.16.4"/>
    </reaction>
</comment>
<dbReference type="InterPro" id="IPR023346">
    <property type="entry name" value="Lysozyme-like_dom_sf"/>
</dbReference>
<dbReference type="Pfam" id="PF00905">
    <property type="entry name" value="Transpeptidase"/>
    <property type="match status" value="1"/>
</dbReference>
<feature type="domain" description="Glycosyl transferase family 51" evidence="18">
    <location>
        <begin position="135"/>
        <end position="302"/>
    </location>
</feature>
<dbReference type="FunFam" id="1.10.3810.10:FF:000001">
    <property type="entry name" value="Penicillin-binding protein 1A"/>
    <property type="match status" value="1"/>
</dbReference>
<evidence type="ECO:0000256" key="12">
    <source>
        <dbReference type="ARBA" id="ARBA00023316"/>
    </source>
</evidence>
<evidence type="ECO:0000256" key="11">
    <source>
        <dbReference type="ARBA" id="ARBA00023268"/>
    </source>
</evidence>
<protein>
    <submittedName>
        <fullName evidence="19">Penicillin-binding protein</fullName>
    </submittedName>
</protein>
<keyword evidence="20" id="KW-1185">Reference proteome</keyword>
<dbReference type="GO" id="GO:0008955">
    <property type="term" value="F:peptidoglycan glycosyltransferase activity"/>
    <property type="evidence" value="ECO:0007669"/>
    <property type="project" value="UniProtKB-EC"/>
</dbReference>
<evidence type="ECO:0000256" key="2">
    <source>
        <dbReference type="ARBA" id="ARBA00007090"/>
    </source>
</evidence>
<dbReference type="InterPro" id="IPR001264">
    <property type="entry name" value="Glyco_trans_51"/>
</dbReference>
<dbReference type="AlphaFoldDB" id="A0A0J6TCF4"/>
<keyword evidence="11" id="KW-0511">Multifunctional enzyme</keyword>
<evidence type="ECO:0000256" key="5">
    <source>
        <dbReference type="ARBA" id="ARBA00022670"/>
    </source>
</evidence>
<evidence type="ECO:0000256" key="16">
    <source>
        <dbReference type="SAM" id="Phobius"/>
    </source>
</evidence>
<dbReference type="OrthoDB" id="9766909at2"/>
<keyword evidence="12" id="KW-0961">Cell wall biogenesis/degradation</keyword>
<dbReference type="GO" id="GO:0009002">
    <property type="term" value="F:serine-type D-Ala-D-Ala carboxypeptidase activity"/>
    <property type="evidence" value="ECO:0007669"/>
    <property type="project" value="UniProtKB-EC"/>
</dbReference>
<keyword evidence="10" id="KW-0573">Peptidoglycan synthesis</keyword>
<evidence type="ECO:0000256" key="3">
    <source>
        <dbReference type="ARBA" id="ARBA00007739"/>
    </source>
</evidence>
<evidence type="ECO:0000256" key="8">
    <source>
        <dbReference type="ARBA" id="ARBA00022801"/>
    </source>
</evidence>
<keyword evidence="16" id="KW-0812">Transmembrane</keyword>
<dbReference type="PANTHER" id="PTHR32282:SF33">
    <property type="entry name" value="PEPTIDOGLYCAN GLYCOSYLTRANSFERASE"/>
    <property type="match status" value="1"/>
</dbReference>
<dbReference type="GO" id="GO:0008658">
    <property type="term" value="F:penicillin binding"/>
    <property type="evidence" value="ECO:0007669"/>
    <property type="project" value="InterPro"/>
</dbReference>
<comment type="similarity">
    <text evidence="2">In the C-terminal section; belongs to the transpeptidase family.</text>
</comment>
<feature type="transmembrane region" description="Helical" evidence="16">
    <location>
        <begin position="79"/>
        <end position="100"/>
    </location>
</feature>
<evidence type="ECO:0000256" key="13">
    <source>
        <dbReference type="ARBA" id="ARBA00034000"/>
    </source>
</evidence>
<sequence>MAKGRERTGRVEPRFEADGPGDPAALDLRLSRGDRAGGGVAKGNGKGSGKGSGKAPPRRSAHAAAPAPRRRRRSFLGRLVYGTVILGLWGLVAIAGIVAYHASQLPPIDQLAVPKRPPNIAILAADGSLLANRGETGGRTVSIRELPPYLPRAFVAIEDRRFYSHLGIDPIGIARAIGQNLTRRGVAQGGSTLTQQLAKNLFLTQERTASRKIQEAILALWLEHTYTKDEILELYLNRVYFGAGAYGVEAAAQRYFAKPAKDVTLAEAAMLGGLVQAPSRLAPNRNLAAAQGRAAQVLAAMQELGFAKPADVKVALAQPAKPARAKGGGSANYVADLVMDVLDDYVGKIETDVSVQTTVDPALQAVAERALVDELNQKGVRYNVGQGAVVSMRPDGAIRALIGGRDYAQSQFNRATTAKRQPGSAFKPFVYLAAVERGLTPDTVREDAPINIKGWNPENYSRNYSGPVTLRDALAHSLNTVAVRLGMEVGPKAVVQTAQRLGITSPLQANASIALGTSEVTPLELVGAYAAFANGGMGVIPYVIASVKTVDGRTIYKRGPSGLGRVIEPGAVGMMNAMMHEVFVSGTAKKGDIPGWDLAGKTGTSQDFRDAWVVGFSGTLVTGVWLGNDDGEPTKRVSGGNLPVEVWNRVMVAGLRGDKTVALPGAARWRRGSNAVAAASPAEPQTLGGLIDDLVGGGQAPSRQPAPRSGPTREDKNFLERLFGID</sequence>
<dbReference type="InterPro" id="IPR036950">
    <property type="entry name" value="PBP_transglycosylase"/>
</dbReference>
<dbReference type="GO" id="GO:0009252">
    <property type="term" value="P:peptidoglycan biosynthetic process"/>
    <property type="evidence" value="ECO:0007669"/>
    <property type="project" value="UniProtKB-UniPathway"/>
</dbReference>
<dbReference type="InterPro" id="IPR001460">
    <property type="entry name" value="PCN-bd_Tpept"/>
</dbReference>